<dbReference type="OrthoDB" id="315432at2"/>
<sequence length="432" mass="48567">MKINLIQKTFQAHKKFFSLPAISLILILISCRTPEEYFKNQIKEPVDLPYNPSFESVKSDGDPIKQNVTISGSVLPAQDEILLQEDLGRAFVASIDGWIWKVDLSSNKAEPFVKTPLLPGGMVFHPKNSDIIFMCLARGKQHTTDLVDGPGIYELTISTKQLRKIGTRVPIVDKTKEPSDNQIGIFFPKNKEIKIPLSELNNTNSRNVEKADDLAISKDGERIYFTEPYDHPNSILGVSSQSKQEVLTLGRNGHLWKYDLKDNTASLIAHKYTYLDGILLEYTQGETESSILLNELSKSRLIRLHLTGDKEGKDEIVIEGLPGFPDGMDRDAAGRIWIAIPVARSKLVTWLHKHPFWKRLALYIPESLQPVSKKTGILALSPNGSKLIYYSLHDGSLFSYIIVVVPGKEKLYLAVYQDGFKGFVTMPYPNNL</sequence>
<dbReference type="GO" id="GO:0016787">
    <property type="term" value="F:hydrolase activity"/>
    <property type="evidence" value="ECO:0007669"/>
    <property type="project" value="TreeGrafter"/>
</dbReference>
<dbReference type="STRING" id="1218599.LEP1GSC195_3445"/>
<keyword evidence="1" id="KW-0449">Lipoprotein</keyword>
<dbReference type="GO" id="GO:0012505">
    <property type="term" value="C:endomembrane system"/>
    <property type="evidence" value="ECO:0007669"/>
    <property type="project" value="TreeGrafter"/>
</dbReference>
<dbReference type="InterPro" id="IPR011042">
    <property type="entry name" value="6-blade_b-propeller_TolB-like"/>
</dbReference>
<keyword evidence="2" id="KW-1185">Reference proteome</keyword>
<dbReference type="PANTHER" id="PTHR10426:SF88">
    <property type="entry name" value="ADIPOCYTE PLASMA MEMBRANE-ASSOCIATED PROTEIN HEMOMUCIN-RELATED"/>
    <property type="match status" value="1"/>
</dbReference>
<dbReference type="AlphaFoldDB" id="R9A4R6"/>
<accession>R9A4R6</accession>
<dbReference type="PANTHER" id="PTHR10426">
    <property type="entry name" value="STRICTOSIDINE SYNTHASE-RELATED"/>
    <property type="match status" value="1"/>
</dbReference>
<name>R9A4R6_9LEPT</name>
<protein>
    <submittedName>
        <fullName evidence="1">Lipoprotein</fullName>
    </submittedName>
</protein>
<evidence type="ECO:0000313" key="1">
    <source>
        <dbReference type="EMBL" id="EOQ97203.1"/>
    </source>
</evidence>
<proteinExistence type="predicted"/>
<dbReference type="EMBL" id="AOGZ02000014">
    <property type="protein sequence ID" value="EOQ97203.1"/>
    <property type="molecule type" value="Genomic_DNA"/>
</dbReference>
<dbReference type="Proteomes" id="UP000013984">
    <property type="component" value="Unassembled WGS sequence"/>
</dbReference>
<dbReference type="PROSITE" id="PS51257">
    <property type="entry name" value="PROKAR_LIPOPROTEIN"/>
    <property type="match status" value="1"/>
</dbReference>
<organism evidence="1 2">
    <name type="scientific">Leptospira wolbachii serovar Codice str. CDC</name>
    <dbReference type="NCBI Taxonomy" id="1218599"/>
    <lineage>
        <taxon>Bacteria</taxon>
        <taxon>Pseudomonadati</taxon>
        <taxon>Spirochaetota</taxon>
        <taxon>Spirochaetia</taxon>
        <taxon>Leptospirales</taxon>
        <taxon>Leptospiraceae</taxon>
        <taxon>Leptospira</taxon>
    </lineage>
</organism>
<reference evidence="1" key="1">
    <citation type="submission" date="2013-04" db="EMBL/GenBank/DDBJ databases">
        <authorList>
            <person name="Harkins D.M."/>
            <person name="Durkin A.S."/>
            <person name="Brinkac L.M."/>
            <person name="Haft D.H."/>
            <person name="Selengut J.D."/>
            <person name="Sanka R."/>
            <person name="DePew J."/>
            <person name="Purushe J."/>
            <person name="Galloway R.L."/>
            <person name="Vinetz J.M."/>
            <person name="Sutton G.G."/>
            <person name="Nierman W.C."/>
            <person name="Fouts D.E."/>
        </authorList>
    </citation>
    <scope>NUCLEOTIDE SEQUENCE [LARGE SCALE GENOMIC DNA]</scope>
    <source>
        <strain evidence="1">CDC</strain>
    </source>
</reference>
<evidence type="ECO:0000313" key="2">
    <source>
        <dbReference type="Proteomes" id="UP000013984"/>
    </source>
</evidence>
<comment type="caution">
    <text evidence="1">The sequence shown here is derived from an EMBL/GenBank/DDBJ whole genome shotgun (WGS) entry which is preliminary data.</text>
</comment>
<gene>
    <name evidence="1" type="ORF">LEP1GSC195_3445</name>
</gene>
<dbReference type="Gene3D" id="2.120.10.30">
    <property type="entry name" value="TolB, C-terminal domain"/>
    <property type="match status" value="1"/>
</dbReference>
<dbReference type="RefSeq" id="WP_015682508.1">
    <property type="nucleotide sequence ID" value="NZ_AOGZ02000014.1"/>
</dbReference>
<dbReference type="SUPFAM" id="SSF63829">
    <property type="entry name" value="Calcium-dependent phosphotriesterase"/>
    <property type="match status" value="1"/>
</dbReference>